<reference evidence="1" key="1">
    <citation type="submission" date="2018-10" db="EMBL/GenBank/DDBJ databases">
        <title>Effector identification in a new, highly contiguous assembly of the strawberry crown rot pathogen Phytophthora cactorum.</title>
        <authorList>
            <person name="Armitage A.D."/>
            <person name="Nellist C.F."/>
            <person name="Bates H."/>
            <person name="Vickerstaff R.J."/>
            <person name="Harrison R.J."/>
        </authorList>
    </citation>
    <scope>NUCLEOTIDE SEQUENCE</scope>
    <source>
        <strain evidence="1">4040</strain>
    </source>
</reference>
<dbReference type="Proteomes" id="UP000736787">
    <property type="component" value="Unassembled WGS sequence"/>
</dbReference>
<dbReference type="EMBL" id="RCMK01000425">
    <property type="protein sequence ID" value="KAG2929402.1"/>
    <property type="molecule type" value="Genomic_DNA"/>
</dbReference>
<proteinExistence type="predicted"/>
<protein>
    <submittedName>
        <fullName evidence="1">Uncharacterized protein</fullName>
    </submittedName>
</protein>
<gene>
    <name evidence="1" type="ORF">PC117_g13992</name>
</gene>
<sequence length="42" mass="5044">MVERFFSLARVTFGRERNSLYQVTLEQILFLRQNSLGCAHRR</sequence>
<evidence type="ECO:0000313" key="1">
    <source>
        <dbReference type="EMBL" id="KAG2929402.1"/>
    </source>
</evidence>
<name>A0A8T1CX59_9STRA</name>
<comment type="caution">
    <text evidence="1">The sequence shown here is derived from an EMBL/GenBank/DDBJ whole genome shotgun (WGS) entry which is preliminary data.</text>
</comment>
<dbReference type="AlphaFoldDB" id="A0A8T1CX59"/>
<accession>A0A8T1CX59</accession>
<organism evidence="1 2">
    <name type="scientific">Phytophthora cactorum</name>
    <dbReference type="NCBI Taxonomy" id="29920"/>
    <lineage>
        <taxon>Eukaryota</taxon>
        <taxon>Sar</taxon>
        <taxon>Stramenopiles</taxon>
        <taxon>Oomycota</taxon>
        <taxon>Peronosporomycetes</taxon>
        <taxon>Peronosporales</taxon>
        <taxon>Peronosporaceae</taxon>
        <taxon>Phytophthora</taxon>
    </lineage>
</organism>
<evidence type="ECO:0000313" key="2">
    <source>
        <dbReference type="Proteomes" id="UP000736787"/>
    </source>
</evidence>